<name>A0A397TIT6_9GLOM</name>
<evidence type="ECO:0000313" key="1">
    <source>
        <dbReference type="EMBL" id="RIA97862.1"/>
    </source>
</evidence>
<organism evidence="1 2">
    <name type="scientific">Glomus cerebriforme</name>
    <dbReference type="NCBI Taxonomy" id="658196"/>
    <lineage>
        <taxon>Eukaryota</taxon>
        <taxon>Fungi</taxon>
        <taxon>Fungi incertae sedis</taxon>
        <taxon>Mucoromycota</taxon>
        <taxon>Glomeromycotina</taxon>
        <taxon>Glomeromycetes</taxon>
        <taxon>Glomerales</taxon>
        <taxon>Glomeraceae</taxon>
        <taxon>Glomus</taxon>
    </lineage>
</organism>
<evidence type="ECO:0000313" key="2">
    <source>
        <dbReference type="Proteomes" id="UP000265703"/>
    </source>
</evidence>
<gene>
    <name evidence="1" type="ORF">C1645_813580</name>
</gene>
<comment type="caution">
    <text evidence="1">The sequence shown here is derived from an EMBL/GenBank/DDBJ whole genome shotgun (WGS) entry which is preliminary data.</text>
</comment>
<sequence length="81" mass="9256">MSELLFGGKDLKVIIPSLAKPSNALDKLTPFGISHYASLSFITNLQNLQELDWLFTTPKVYPNLRLGLIEIIYNSYKHLKY</sequence>
<dbReference type="AlphaFoldDB" id="A0A397TIT6"/>
<protein>
    <submittedName>
        <fullName evidence="1">Uncharacterized protein</fullName>
    </submittedName>
</protein>
<proteinExistence type="predicted"/>
<keyword evidence="2" id="KW-1185">Reference proteome</keyword>
<dbReference type="EMBL" id="QKYT01000024">
    <property type="protein sequence ID" value="RIA97862.1"/>
    <property type="molecule type" value="Genomic_DNA"/>
</dbReference>
<accession>A0A397TIT6</accession>
<dbReference type="Proteomes" id="UP000265703">
    <property type="component" value="Unassembled WGS sequence"/>
</dbReference>
<reference evidence="1 2" key="1">
    <citation type="submission" date="2018-06" db="EMBL/GenBank/DDBJ databases">
        <title>Comparative genomics reveals the genomic features of Rhizophagus irregularis, R. cerebriforme, R. diaphanum and Gigaspora rosea, and their symbiotic lifestyle signature.</title>
        <authorList>
            <person name="Morin E."/>
            <person name="San Clemente H."/>
            <person name="Chen E.C.H."/>
            <person name="De La Providencia I."/>
            <person name="Hainaut M."/>
            <person name="Kuo A."/>
            <person name="Kohler A."/>
            <person name="Murat C."/>
            <person name="Tang N."/>
            <person name="Roy S."/>
            <person name="Loubradou J."/>
            <person name="Henrissat B."/>
            <person name="Grigoriev I.V."/>
            <person name="Corradi N."/>
            <person name="Roux C."/>
            <person name="Martin F.M."/>
        </authorList>
    </citation>
    <scope>NUCLEOTIDE SEQUENCE [LARGE SCALE GENOMIC DNA]</scope>
    <source>
        <strain evidence="1 2">DAOM 227022</strain>
    </source>
</reference>